<evidence type="ECO:0000313" key="8">
    <source>
        <dbReference type="EMBL" id="TWT30962.1"/>
    </source>
</evidence>
<dbReference type="HAMAP" id="MF_00182">
    <property type="entry name" value="Formyl_trans"/>
    <property type="match status" value="1"/>
</dbReference>
<dbReference type="InterPro" id="IPR036477">
    <property type="entry name" value="Formyl_transf_N_sf"/>
</dbReference>
<dbReference type="PANTHER" id="PTHR11138">
    <property type="entry name" value="METHIONYL-TRNA FORMYLTRANSFERASE"/>
    <property type="match status" value="1"/>
</dbReference>
<evidence type="ECO:0000256" key="1">
    <source>
        <dbReference type="ARBA" id="ARBA00010699"/>
    </source>
</evidence>
<dbReference type="Pfam" id="PF00551">
    <property type="entry name" value="Formyl_trans_N"/>
    <property type="match status" value="1"/>
</dbReference>
<evidence type="ECO:0000259" key="6">
    <source>
        <dbReference type="Pfam" id="PF00551"/>
    </source>
</evidence>
<dbReference type="InterPro" id="IPR005793">
    <property type="entry name" value="Formyl_trans_C"/>
</dbReference>
<evidence type="ECO:0000256" key="4">
    <source>
        <dbReference type="ARBA" id="ARBA00022917"/>
    </source>
</evidence>
<accession>A0A5C5UZP5</accession>
<dbReference type="OrthoDB" id="9802815at2"/>
<evidence type="ECO:0000259" key="7">
    <source>
        <dbReference type="Pfam" id="PF02911"/>
    </source>
</evidence>
<comment type="similarity">
    <text evidence="1 5">Belongs to the Fmt family.</text>
</comment>
<dbReference type="InterPro" id="IPR041711">
    <property type="entry name" value="Met-tRNA-FMT_N"/>
</dbReference>
<dbReference type="GO" id="GO:0004479">
    <property type="term" value="F:methionyl-tRNA formyltransferase activity"/>
    <property type="evidence" value="ECO:0007669"/>
    <property type="project" value="UniProtKB-UniRule"/>
</dbReference>
<proteinExistence type="inferred from homology"/>
<dbReference type="Pfam" id="PF02911">
    <property type="entry name" value="Formyl_trans_C"/>
    <property type="match status" value="1"/>
</dbReference>
<dbReference type="CDD" id="cd08704">
    <property type="entry name" value="Met_tRNA_FMT_C"/>
    <property type="match status" value="1"/>
</dbReference>
<feature type="domain" description="Formyl transferase C-terminal" evidence="7">
    <location>
        <begin position="200"/>
        <end position="301"/>
    </location>
</feature>
<gene>
    <name evidence="5 8" type="primary">fmt</name>
    <name evidence="8" type="ORF">KOR34_43350</name>
</gene>
<evidence type="ECO:0000256" key="3">
    <source>
        <dbReference type="ARBA" id="ARBA00022679"/>
    </source>
</evidence>
<evidence type="ECO:0000256" key="2">
    <source>
        <dbReference type="ARBA" id="ARBA00012261"/>
    </source>
</evidence>
<dbReference type="GO" id="GO:0005829">
    <property type="term" value="C:cytosol"/>
    <property type="evidence" value="ECO:0007669"/>
    <property type="project" value="TreeGrafter"/>
</dbReference>
<dbReference type="Proteomes" id="UP000316714">
    <property type="component" value="Unassembled WGS sequence"/>
</dbReference>
<protein>
    <recommendedName>
        <fullName evidence="2 5">Methionyl-tRNA formyltransferase</fullName>
        <ecNumber evidence="2 5">2.1.2.9</ecNumber>
    </recommendedName>
</protein>
<comment type="caution">
    <text evidence="8">The sequence shown here is derived from an EMBL/GenBank/DDBJ whole genome shotgun (WGS) entry which is preliminary data.</text>
</comment>
<dbReference type="InterPro" id="IPR044135">
    <property type="entry name" value="Met-tRNA-FMT_C"/>
</dbReference>
<dbReference type="AlphaFoldDB" id="A0A5C5UZP5"/>
<sequence>MRLIILGTGPFAVPMMRALIESPHEIVQVVCKPPRGRRKAPPAPVAIAAEESGLPLWTPESANEPESQQRLAELGADLLVVCDYGEILKRETLATTRLGGVNLHGSLLPRYRGAAPVQWAVLNGDAESGVTVIHMTPALDAGPVLGQAATPIDPDETAGQLEARLAELGAPLTLQVVDQLAAGAAESLPQDPAQKSRAPRLSKELGLIDWSKPASEIKNLVRGAHPWPRAYTFWDAGKGEPLRLVIDRVNTLPEAGPAPAGTVVDAKDRLVIATGDGAIEVLELQPAGKKAMAVGDWLRGAAIKPGDVLGGS</sequence>
<keyword evidence="3 5" id="KW-0808">Transferase</keyword>
<reference evidence="8 9" key="1">
    <citation type="submission" date="2019-02" db="EMBL/GenBank/DDBJ databases">
        <title>Deep-cultivation of Planctomycetes and their phenomic and genomic characterization uncovers novel biology.</title>
        <authorList>
            <person name="Wiegand S."/>
            <person name="Jogler M."/>
            <person name="Boedeker C."/>
            <person name="Pinto D."/>
            <person name="Vollmers J."/>
            <person name="Rivas-Marin E."/>
            <person name="Kohn T."/>
            <person name="Peeters S.H."/>
            <person name="Heuer A."/>
            <person name="Rast P."/>
            <person name="Oberbeckmann S."/>
            <person name="Bunk B."/>
            <person name="Jeske O."/>
            <person name="Meyerdierks A."/>
            <person name="Storesund J.E."/>
            <person name="Kallscheuer N."/>
            <person name="Luecker S."/>
            <person name="Lage O.M."/>
            <person name="Pohl T."/>
            <person name="Merkel B.J."/>
            <person name="Hornburger P."/>
            <person name="Mueller R.-W."/>
            <person name="Bruemmer F."/>
            <person name="Labrenz M."/>
            <person name="Spormann A.M."/>
            <person name="Op Den Camp H."/>
            <person name="Overmann J."/>
            <person name="Amann R."/>
            <person name="Jetten M.S.M."/>
            <person name="Mascher T."/>
            <person name="Medema M.H."/>
            <person name="Devos D.P."/>
            <person name="Kaster A.-K."/>
            <person name="Ovreas L."/>
            <person name="Rohde M."/>
            <person name="Galperin M.Y."/>
            <person name="Jogler C."/>
        </authorList>
    </citation>
    <scope>NUCLEOTIDE SEQUENCE [LARGE SCALE GENOMIC DNA]</scope>
    <source>
        <strain evidence="8 9">KOR34</strain>
    </source>
</reference>
<keyword evidence="9" id="KW-1185">Reference proteome</keyword>
<name>A0A5C5UZP5_9BACT</name>
<dbReference type="Gene3D" id="3.40.50.12230">
    <property type="match status" value="1"/>
</dbReference>
<evidence type="ECO:0000313" key="9">
    <source>
        <dbReference type="Proteomes" id="UP000316714"/>
    </source>
</evidence>
<organism evidence="8 9">
    <name type="scientific">Posidoniimonas corsicana</name>
    <dbReference type="NCBI Taxonomy" id="1938618"/>
    <lineage>
        <taxon>Bacteria</taxon>
        <taxon>Pseudomonadati</taxon>
        <taxon>Planctomycetota</taxon>
        <taxon>Planctomycetia</taxon>
        <taxon>Pirellulales</taxon>
        <taxon>Lacipirellulaceae</taxon>
        <taxon>Posidoniimonas</taxon>
    </lineage>
</organism>
<evidence type="ECO:0000256" key="5">
    <source>
        <dbReference type="HAMAP-Rule" id="MF_00182"/>
    </source>
</evidence>
<keyword evidence="4 5" id="KW-0648">Protein biosynthesis</keyword>
<comment type="function">
    <text evidence="5">Attaches a formyl group to the free amino group of methionyl-tRNA(fMet). The formyl group appears to play a dual role in the initiator identity of N-formylmethionyl-tRNA by promoting its recognition by IF2 and preventing the misappropriation of this tRNA by the elongation apparatus.</text>
</comment>
<dbReference type="InterPro" id="IPR005794">
    <property type="entry name" value="Fmt"/>
</dbReference>
<dbReference type="InterPro" id="IPR011034">
    <property type="entry name" value="Formyl_transferase-like_C_sf"/>
</dbReference>
<dbReference type="SUPFAM" id="SSF50486">
    <property type="entry name" value="FMT C-terminal domain-like"/>
    <property type="match status" value="1"/>
</dbReference>
<dbReference type="NCBIfam" id="TIGR00460">
    <property type="entry name" value="fmt"/>
    <property type="match status" value="1"/>
</dbReference>
<dbReference type="SUPFAM" id="SSF53328">
    <property type="entry name" value="Formyltransferase"/>
    <property type="match status" value="1"/>
</dbReference>
<comment type="catalytic activity">
    <reaction evidence="5">
        <text>L-methionyl-tRNA(fMet) + (6R)-10-formyltetrahydrofolate = N-formyl-L-methionyl-tRNA(fMet) + (6S)-5,6,7,8-tetrahydrofolate + H(+)</text>
        <dbReference type="Rhea" id="RHEA:24380"/>
        <dbReference type="Rhea" id="RHEA-COMP:9952"/>
        <dbReference type="Rhea" id="RHEA-COMP:9953"/>
        <dbReference type="ChEBI" id="CHEBI:15378"/>
        <dbReference type="ChEBI" id="CHEBI:57453"/>
        <dbReference type="ChEBI" id="CHEBI:78530"/>
        <dbReference type="ChEBI" id="CHEBI:78844"/>
        <dbReference type="ChEBI" id="CHEBI:195366"/>
        <dbReference type="EC" id="2.1.2.9"/>
    </reaction>
</comment>
<dbReference type="EC" id="2.1.2.9" evidence="2 5"/>
<dbReference type="CDD" id="cd08646">
    <property type="entry name" value="FMT_core_Met-tRNA-FMT_N"/>
    <property type="match status" value="1"/>
</dbReference>
<dbReference type="PANTHER" id="PTHR11138:SF5">
    <property type="entry name" value="METHIONYL-TRNA FORMYLTRANSFERASE, MITOCHONDRIAL"/>
    <property type="match status" value="1"/>
</dbReference>
<feature type="binding site" evidence="5">
    <location>
        <begin position="106"/>
        <end position="109"/>
    </location>
    <ligand>
        <name>(6S)-5,6,7,8-tetrahydrofolate</name>
        <dbReference type="ChEBI" id="CHEBI:57453"/>
    </ligand>
</feature>
<dbReference type="EMBL" id="SIHJ01000004">
    <property type="protein sequence ID" value="TWT30962.1"/>
    <property type="molecule type" value="Genomic_DNA"/>
</dbReference>
<dbReference type="InterPro" id="IPR002376">
    <property type="entry name" value="Formyl_transf_N"/>
</dbReference>
<feature type="domain" description="Formyl transferase N-terminal" evidence="6">
    <location>
        <begin position="1"/>
        <end position="176"/>
    </location>
</feature>
<dbReference type="RefSeq" id="WP_146568080.1">
    <property type="nucleotide sequence ID" value="NZ_SIHJ01000004.1"/>
</dbReference>